<dbReference type="SUPFAM" id="SSF53383">
    <property type="entry name" value="PLP-dependent transferases"/>
    <property type="match status" value="1"/>
</dbReference>
<dbReference type="CDD" id="cd00614">
    <property type="entry name" value="CGS_like"/>
    <property type="match status" value="1"/>
</dbReference>
<dbReference type="InterPro" id="IPR000277">
    <property type="entry name" value="Cys/Met-Metab_PyrdxlP-dep_enz"/>
</dbReference>
<protein>
    <recommendedName>
        <fullName evidence="6">Cystathionine beta-lyase/cystathionine gamma-synthase</fullName>
    </recommendedName>
</protein>
<name>A0ABR5CQ72_9HYPH</name>
<comment type="caution">
    <text evidence="4">The sequence shown here is derived from an EMBL/GenBank/DDBJ whole genome shotgun (WGS) entry which is preliminary data.</text>
</comment>
<dbReference type="Gene3D" id="3.90.1150.10">
    <property type="entry name" value="Aspartate Aminotransferase, domain 1"/>
    <property type="match status" value="1"/>
</dbReference>
<dbReference type="Gene3D" id="3.40.640.10">
    <property type="entry name" value="Type I PLP-dependent aspartate aminotransferase-like (Major domain)"/>
    <property type="match status" value="1"/>
</dbReference>
<dbReference type="PANTHER" id="PTHR11808">
    <property type="entry name" value="TRANS-SULFURATION ENZYME FAMILY MEMBER"/>
    <property type="match status" value="1"/>
</dbReference>
<dbReference type="Pfam" id="PF01053">
    <property type="entry name" value="Cys_Met_Meta_PP"/>
    <property type="match status" value="1"/>
</dbReference>
<evidence type="ECO:0000256" key="3">
    <source>
        <dbReference type="RuleBase" id="RU362118"/>
    </source>
</evidence>
<comment type="cofactor">
    <cofactor evidence="1 3">
        <name>pyridoxal 5'-phosphate</name>
        <dbReference type="ChEBI" id="CHEBI:597326"/>
    </cofactor>
</comment>
<proteinExistence type="inferred from homology"/>
<comment type="similarity">
    <text evidence="3">Belongs to the trans-sulfuration enzymes family.</text>
</comment>
<evidence type="ECO:0000313" key="5">
    <source>
        <dbReference type="Proteomes" id="UP000052068"/>
    </source>
</evidence>
<reference evidence="4 5" key="1">
    <citation type="submission" date="2015-03" db="EMBL/GenBank/DDBJ databases">
        <title>Draft Genome Sequences of Agrobacterium nepotum Strain 39/7T (= CFBP 7436T = LMG 26435T) and Agrobacterium sp. Strain KFB 330 (= CFBP 8308 = LMG 28674).</title>
        <authorList>
            <person name="Kuzmanovic N."/>
            <person name="Pulawska J."/>
            <person name="Obradovic A."/>
        </authorList>
    </citation>
    <scope>NUCLEOTIDE SEQUENCE [LARGE SCALE GENOMIC DNA]</scope>
    <source>
        <strain evidence="4 5">39/7</strain>
    </source>
</reference>
<evidence type="ECO:0000256" key="2">
    <source>
        <dbReference type="ARBA" id="ARBA00022898"/>
    </source>
</evidence>
<gene>
    <name evidence="4" type="ORF">RS75_14880</name>
</gene>
<evidence type="ECO:0008006" key="6">
    <source>
        <dbReference type="Google" id="ProtNLM"/>
    </source>
</evidence>
<dbReference type="NCBIfam" id="NF004627">
    <property type="entry name" value="PRK05968.1"/>
    <property type="match status" value="1"/>
</dbReference>
<sequence length="391" mass="42311">MNQGNDLFDPASLIVAHDETHAFEAVVPPLVQTSLFTFSSYDEMVSTYRGEKVRPVYTRGLNPTVRLFEEMLAKLEGAEDALGFASGMSAISSTVLSFVSPGDRIVAVRHVYPDAFRLFGTFMQRMNIEVVYVDGRDEAAVEKAMPGAKLFYMESPTSWVMEAHDVGALAAIGKRHGAVTVIDNSWASPVFQQPISLGVDLVVHSASKYLGGHSDVVSGVVAGSKAMIDRIRAETYPYLGGKMSPFDAWLLIRGLRTLPLRMKAHQASALDIASRLQALDVVEKVCHPGLANRLPPGLNGTSGLFSFIFKEGVDVRAFADRLKLFKLGVSWGGHESLIVPGEVVLEQKAQPNSAHTFGISARSVRLHVGLEGTEALWNDLEPAIKAASTAA</sequence>
<dbReference type="InterPro" id="IPR015421">
    <property type="entry name" value="PyrdxlP-dep_Trfase_major"/>
</dbReference>
<evidence type="ECO:0000256" key="1">
    <source>
        <dbReference type="ARBA" id="ARBA00001933"/>
    </source>
</evidence>
<dbReference type="Proteomes" id="UP000052068">
    <property type="component" value="Unassembled WGS sequence"/>
</dbReference>
<evidence type="ECO:0000313" key="4">
    <source>
        <dbReference type="EMBL" id="KJF66914.1"/>
    </source>
</evidence>
<organism evidence="4 5">
    <name type="scientific">Rhizobium nepotum 39/7</name>
    <dbReference type="NCBI Taxonomy" id="1368418"/>
    <lineage>
        <taxon>Bacteria</taxon>
        <taxon>Pseudomonadati</taxon>
        <taxon>Pseudomonadota</taxon>
        <taxon>Alphaproteobacteria</taxon>
        <taxon>Hyphomicrobiales</taxon>
        <taxon>Rhizobiaceae</taxon>
        <taxon>Rhizobium/Agrobacterium group</taxon>
        <taxon>Rhizobium</taxon>
    </lineage>
</organism>
<dbReference type="EMBL" id="JWJH01000013">
    <property type="protein sequence ID" value="KJF66914.1"/>
    <property type="molecule type" value="Genomic_DNA"/>
</dbReference>
<dbReference type="PANTHER" id="PTHR11808:SF80">
    <property type="entry name" value="CYSTATHIONINE GAMMA-LYASE"/>
    <property type="match status" value="1"/>
</dbReference>
<keyword evidence="5" id="KW-1185">Reference proteome</keyword>
<dbReference type="InterPro" id="IPR015422">
    <property type="entry name" value="PyrdxlP-dep_Trfase_small"/>
</dbReference>
<keyword evidence="2 3" id="KW-0663">Pyridoxal phosphate</keyword>
<dbReference type="RefSeq" id="WP_045021814.1">
    <property type="nucleotide sequence ID" value="NZ_JWJH01000013.1"/>
</dbReference>
<accession>A0ABR5CQ72</accession>
<dbReference type="InterPro" id="IPR015424">
    <property type="entry name" value="PyrdxlP-dep_Trfase"/>
</dbReference>
<dbReference type="PIRSF" id="PIRSF001434">
    <property type="entry name" value="CGS"/>
    <property type="match status" value="1"/>
</dbReference>